<dbReference type="Proteomes" id="UP000182858">
    <property type="component" value="Chromosome I"/>
</dbReference>
<dbReference type="OrthoDB" id="6925712at2"/>
<evidence type="ECO:0000256" key="2">
    <source>
        <dbReference type="SAM" id="SignalP"/>
    </source>
</evidence>
<proteinExistence type="predicted"/>
<protein>
    <recommendedName>
        <fullName evidence="7">Lipoprotein</fullName>
    </recommendedName>
</protein>
<feature type="signal peptide" evidence="2">
    <location>
        <begin position="1"/>
        <end position="19"/>
    </location>
</feature>
<keyword evidence="5" id="KW-1185">Reference proteome</keyword>
<reference evidence="3 5" key="1">
    <citation type="submission" date="2016-10" db="EMBL/GenBank/DDBJ databases">
        <authorList>
            <person name="Varghese N."/>
            <person name="Submissions S."/>
        </authorList>
    </citation>
    <scope>NUCLEOTIDE SEQUENCE [LARGE SCALE GENOMIC DNA]</scope>
    <source>
        <strain evidence="3 5">DSM 17835</strain>
    </source>
</reference>
<evidence type="ECO:0000313" key="4">
    <source>
        <dbReference type="EMBL" id="TWS05603.1"/>
    </source>
</evidence>
<dbReference type="GeneID" id="78553408"/>
<evidence type="ECO:0000256" key="1">
    <source>
        <dbReference type="SAM" id="Phobius"/>
    </source>
</evidence>
<reference evidence="4 6" key="2">
    <citation type="submission" date="2019-06" db="EMBL/GenBank/DDBJ databases">
        <title>Pseudomonas bimorpha sp. nov. isolated from bovine raw milk and skim milk concentrate.</title>
        <authorList>
            <person name="Hofmann K."/>
            <person name="Huptas C."/>
            <person name="Doll E."/>
            <person name="Scherer S."/>
            <person name="Wenning M."/>
        </authorList>
    </citation>
    <scope>NUCLEOTIDE SEQUENCE [LARGE SCALE GENOMIC DNA]</scope>
    <source>
        <strain evidence="4 6">DSM 17835</strain>
    </source>
</reference>
<feature type="chain" id="PRO_5023140497" description="Lipoprotein" evidence="2">
    <location>
        <begin position="20"/>
        <end position="247"/>
    </location>
</feature>
<gene>
    <name evidence="4" type="ORF">FIV36_07670</name>
    <name evidence="3" type="ORF">SAMN05216591_1930</name>
</gene>
<evidence type="ECO:0008006" key="7">
    <source>
        <dbReference type="Google" id="ProtNLM"/>
    </source>
</evidence>
<accession>A0A5C5QJM2</accession>
<evidence type="ECO:0000313" key="3">
    <source>
        <dbReference type="EMBL" id="SDF09435.1"/>
    </source>
</evidence>
<dbReference type="Proteomes" id="UP000317951">
    <property type="component" value="Unassembled WGS sequence"/>
</dbReference>
<keyword evidence="1" id="KW-1133">Transmembrane helix</keyword>
<sequence>MQRMLCAVLSVAIITSSLGGCVSAPVRPTVMGPEVYGYTLYQTMTSQQFDALVRTTHLFDDSLRLYLKAAPDGGVLGLYIDSEWWVDTVSKTSKGYLSEPQCQLAQQAEEAELNAVLADFNTRQPGDYRAVHALDACKRFTVPGADGQAYRYTLWATLQSGPSQSGQAYPRKVEFTHSIGWTLAVLAIAIPVVVAVVVLSKGRGFSDCTYFPGDDRSKEECDRKIAERHRVEREKDHEKELLEQGYR</sequence>
<organism evidence="4 6">
    <name type="scientific">Pseudomonas extremaustralis</name>
    <dbReference type="NCBI Taxonomy" id="359110"/>
    <lineage>
        <taxon>Bacteria</taxon>
        <taxon>Pseudomonadati</taxon>
        <taxon>Pseudomonadota</taxon>
        <taxon>Gammaproteobacteria</taxon>
        <taxon>Pseudomonadales</taxon>
        <taxon>Pseudomonadaceae</taxon>
        <taxon>Pseudomonas</taxon>
    </lineage>
</organism>
<keyword evidence="1" id="KW-0812">Transmembrane</keyword>
<keyword evidence="2" id="KW-0732">Signal</keyword>
<dbReference type="AlphaFoldDB" id="A0A5C5QJM2"/>
<dbReference type="RefSeq" id="WP_010564784.1">
    <property type="nucleotide sequence ID" value="NZ_FUYI01000008.1"/>
</dbReference>
<evidence type="ECO:0000313" key="6">
    <source>
        <dbReference type="Proteomes" id="UP000317951"/>
    </source>
</evidence>
<dbReference type="EMBL" id="LT629689">
    <property type="protein sequence ID" value="SDF09435.1"/>
    <property type="molecule type" value="Genomic_DNA"/>
</dbReference>
<dbReference type="PROSITE" id="PS51257">
    <property type="entry name" value="PROKAR_LIPOPROTEIN"/>
    <property type="match status" value="1"/>
</dbReference>
<evidence type="ECO:0000313" key="5">
    <source>
        <dbReference type="Proteomes" id="UP000182858"/>
    </source>
</evidence>
<name>A0A5C5QJM2_9PSED</name>
<dbReference type="EMBL" id="VFET01000005">
    <property type="protein sequence ID" value="TWS05603.1"/>
    <property type="molecule type" value="Genomic_DNA"/>
</dbReference>
<keyword evidence="1" id="KW-0472">Membrane</keyword>
<feature type="transmembrane region" description="Helical" evidence="1">
    <location>
        <begin position="179"/>
        <end position="199"/>
    </location>
</feature>